<dbReference type="RefSeq" id="XP_016762753.1">
    <property type="nucleotide sequence ID" value="XM_016909627.1"/>
</dbReference>
<protein>
    <recommendedName>
        <fullName evidence="4">SprT-like domain-containing protein</fullName>
    </recommendedName>
</protein>
<dbReference type="EMBL" id="KB456262">
    <property type="protein sequence ID" value="EMF14632.1"/>
    <property type="molecule type" value="Genomic_DNA"/>
</dbReference>
<sequence length="358" mass="39887">MDTKAQSGVGISILPGKKGNKKKPTGENPWAAQALYHSQREQAWKQCGLVILRALLRGCACPDCEPRARLYSHHVVTISSIAGLSYRAHDAFAIAEWAVSSFHSANLLPTQKLALTKWSALRTSCTIKTEPPTHAVLQDVADVFNELFFCGHLPRSKLRLVLTGATSTSLATTWPSPTQDHPETIAINIMSHCLWARPIKVLQVLLHEMSHCYLGRYTCYPWSLTRLACATGSCGASYQTNLREGGHGRAWQYLTRAIEDCMPRYLNLPGNLGRDLGIANKITCGSHLPCGKEVDRIYKCDYGHQEFWSHVRRSRDDNFAEHTVLLVGKRIKTQCGRRASDSAYELVNNRRPLGGSFE</sequence>
<keyword evidence="3" id="KW-1185">Reference proteome</keyword>
<evidence type="ECO:0000313" key="3">
    <source>
        <dbReference type="Proteomes" id="UP000016931"/>
    </source>
</evidence>
<dbReference type="OMA" id="YTCYPWS"/>
<gene>
    <name evidence="2" type="ORF">SEPMUDRAFT_63191</name>
</gene>
<evidence type="ECO:0008006" key="4">
    <source>
        <dbReference type="Google" id="ProtNLM"/>
    </source>
</evidence>
<dbReference type="eggNOG" id="ENOG502RNIN">
    <property type="taxonomic scope" value="Eukaryota"/>
</dbReference>
<dbReference type="HOGENOM" id="CLU_774261_0_0_1"/>
<dbReference type="OrthoDB" id="3645074at2759"/>
<evidence type="ECO:0000256" key="1">
    <source>
        <dbReference type="SAM" id="MobiDB-lite"/>
    </source>
</evidence>
<evidence type="ECO:0000313" key="2">
    <source>
        <dbReference type="EMBL" id="EMF14632.1"/>
    </source>
</evidence>
<name>M3B4B2_SPHMS</name>
<dbReference type="STRING" id="692275.M3B4B2"/>
<dbReference type="Proteomes" id="UP000016931">
    <property type="component" value="Unassembled WGS sequence"/>
</dbReference>
<accession>M3B4B2</accession>
<dbReference type="AlphaFoldDB" id="M3B4B2"/>
<feature type="region of interest" description="Disordered" evidence="1">
    <location>
        <begin position="1"/>
        <end position="26"/>
    </location>
</feature>
<reference evidence="2 3" key="1">
    <citation type="journal article" date="2012" name="PLoS Pathog.">
        <title>Diverse lifestyles and strategies of plant pathogenesis encoded in the genomes of eighteen Dothideomycetes fungi.</title>
        <authorList>
            <person name="Ohm R.A."/>
            <person name="Feau N."/>
            <person name="Henrissat B."/>
            <person name="Schoch C.L."/>
            <person name="Horwitz B.A."/>
            <person name="Barry K.W."/>
            <person name="Condon B.J."/>
            <person name="Copeland A.C."/>
            <person name="Dhillon B."/>
            <person name="Glaser F."/>
            <person name="Hesse C.N."/>
            <person name="Kosti I."/>
            <person name="LaButti K."/>
            <person name="Lindquist E.A."/>
            <person name="Lucas S."/>
            <person name="Salamov A.A."/>
            <person name="Bradshaw R.E."/>
            <person name="Ciuffetti L."/>
            <person name="Hamelin R.C."/>
            <person name="Kema G.H.J."/>
            <person name="Lawrence C."/>
            <person name="Scott J.A."/>
            <person name="Spatafora J.W."/>
            <person name="Turgeon B.G."/>
            <person name="de Wit P.J.G.M."/>
            <person name="Zhong S."/>
            <person name="Goodwin S.B."/>
            <person name="Grigoriev I.V."/>
        </authorList>
    </citation>
    <scope>NUCLEOTIDE SEQUENCE [LARGE SCALE GENOMIC DNA]</scope>
    <source>
        <strain evidence="2 3">SO2202</strain>
    </source>
</reference>
<organism evidence="2 3">
    <name type="scientific">Sphaerulina musiva (strain SO2202)</name>
    <name type="common">Poplar stem canker fungus</name>
    <name type="synonym">Septoria musiva</name>
    <dbReference type="NCBI Taxonomy" id="692275"/>
    <lineage>
        <taxon>Eukaryota</taxon>
        <taxon>Fungi</taxon>
        <taxon>Dikarya</taxon>
        <taxon>Ascomycota</taxon>
        <taxon>Pezizomycotina</taxon>
        <taxon>Dothideomycetes</taxon>
        <taxon>Dothideomycetidae</taxon>
        <taxon>Mycosphaerellales</taxon>
        <taxon>Mycosphaerellaceae</taxon>
        <taxon>Sphaerulina</taxon>
    </lineage>
</organism>
<proteinExistence type="predicted"/>
<dbReference type="GeneID" id="27906764"/>